<dbReference type="Proteomes" id="UP000008820">
    <property type="component" value="Unassembled WGS sequence"/>
</dbReference>
<sequence>MLYHTGTWNPPPFCTDYKIGASTGHDPWSGLSNLMTLLARLDTNKEVLSLESKADYEVVRLQEDITLAGFTPLMYKGPEPIFTHKSHDMEEAQNALRVQKLIFFGTGHLCTCKPPVLQKVTRQAGVEEFISIVQNRIEG</sequence>
<organism evidence="1 2">
    <name type="scientific">Aedes aegypti</name>
    <name type="common">Yellowfever mosquito</name>
    <name type="synonym">Culex aegypti</name>
    <dbReference type="NCBI Taxonomy" id="7159"/>
    <lineage>
        <taxon>Eukaryota</taxon>
        <taxon>Metazoa</taxon>
        <taxon>Ecdysozoa</taxon>
        <taxon>Arthropoda</taxon>
        <taxon>Hexapoda</taxon>
        <taxon>Insecta</taxon>
        <taxon>Pterygota</taxon>
        <taxon>Neoptera</taxon>
        <taxon>Endopterygota</taxon>
        <taxon>Diptera</taxon>
        <taxon>Nematocera</taxon>
        <taxon>Culicoidea</taxon>
        <taxon>Culicidae</taxon>
        <taxon>Culicinae</taxon>
        <taxon>Aedini</taxon>
        <taxon>Aedes</taxon>
        <taxon>Stegomyia</taxon>
    </lineage>
</organism>
<dbReference type="OrthoDB" id="2017974at2759"/>
<reference evidence="2" key="1">
    <citation type="submission" date="2017-06" db="EMBL/GenBank/DDBJ databases">
        <title>Aedes aegypti genome working group (AGWG) sequencing and assembly.</title>
        <authorList>
            <consortium name="Aedes aegypti Genome Working Group (AGWG)"/>
            <person name="Matthews B.J."/>
        </authorList>
    </citation>
    <scope>NUCLEOTIDE SEQUENCE [LARGE SCALE GENOMIC DNA]</scope>
    <source>
        <strain evidence="2">LVP_AGWG</strain>
    </source>
</reference>
<evidence type="ECO:0000313" key="2">
    <source>
        <dbReference type="Proteomes" id="UP000008820"/>
    </source>
</evidence>
<gene>
    <name evidence="1" type="primary">110680914</name>
</gene>
<protein>
    <submittedName>
        <fullName evidence="1">Uncharacterized protein</fullName>
    </submittedName>
</protein>
<name>A0A903VL43_AEDAE</name>
<evidence type="ECO:0000313" key="1">
    <source>
        <dbReference type="EnsemblMetazoa" id="AAEL024254-PA"/>
    </source>
</evidence>
<accession>A0A903VL43</accession>
<dbReference type="EnsemblMetazoa" id="AAEL024254-RA">
    <property type="protein sequence ID" value="AAEL024254-PA"/>
    <property type="gene ID" value="AAEL024254"/>
</dbReference>
<reference evidence="1" key="2">
    <citation type="submission" date="2022-10" db="UniProtKB">
        <authorList>
            <consortium name="EnsemblMetazoa"/>
        </authorList>
    </citation>
    <scope>IDENTIFICATION</scope>
    <source>
        <strain evidence="1">LVP_AGWG</strain>
    </source>
</reference>
<keyword evidence="2" id="KW-1185">Reference proteome</keyword>
<dbReference type="AlphaFoldDB" id="A0A903VL43"/>
<proteinExistence type="predicted"/>